<dbReference type="Proteomes" id="UP001311915">
    <property type="component" value="Unassembled WGS sequence"/>
</dbReference>
<dbReference type="EMBL" id="JAWPEI010000031">
    <property type="protein sequence ID" value="KAK4707038.1"/>
    <property type="molecule type" value="Genomic_DNA"/>
</dbReference>
<keyword evidence="2" id="KW-1185">Reference proteome</keyword>
<name>A0AAV9K255_9SOLN</name>
<accession>A0AAV9K255</accession>
<proteinExistence type="predicted"/>
<evidence type="ECO:0000313" key="1">
    <source>
        <dbReference type="EMBL" id="KAK4707038.1"/>
    </source>
</evidence>
<gene>
    <name evidence="1" type="ORF">R3W88_033398</name>
</gene>
<protein>
    <submittedName>
        <fullName evidence="1">Uncharacterized protein</fullName>
    </submittedName>
</protein>
<dbReference type="InterPro" id="IPR032675">
    <property type="entry name" value="LRR_dom_sf"/>
</dbReference>
<sequence length="159" mass="17964">MPLYGIQCLPIGQERSACACVSKRWFMLLSSMRKDEIVESNGIEGEGYLVRSLFYREATYFRLTAIVVGTVNRFPTLRDLSFWNVSFVGYKGLSEISLGCHLLEKLDHFQCPTITDKSLLDFAKNCRAMTSLTINSCSDIGNDLLKVVGQYFLNLKIVV</sequence>
<dbReference type="AlphaFoldDB" id="A0AAV9K255"/>
<organism evidence="1 2">
    <name type="scientific">Solanum pinnatisectum</name>
    <name type="common">tansyleaf nightshade</name>
    <dbReference type="NCBI Taxonomy" id="50273"/>
    <lineage>
        <taxon>Eukaryota</taxon>
        <taxon>Viridiplantae</taxon>
        <taxon>Streptophyta</taxon>
        <taxon>Embryophyta</taxon>
        <taxon>Tracheophyta</taxon>
        <taxon>Spermatophyta</taxon>
        <taxon>Magnoliopsida</taxon>
        <taxon>eudicotyledons</taxon>
        <taxon>Gunneridae</taxon>
        <taxon>Pentapetalae</taxon>
        <taxon>asterids</taxon>
        <taxon>lamiids</taxon>
        <taxon>Solanales</taxon>
        <taxon>Solanaceae</taxon>
        <taxon>Solanoideae</taxon>
        <taxon>Solaneae</taxon>
        <taxon>Solanum</taxon>
    </lineage>
</organism>
<reference evidence="1 2" key="1">
    <citation type="submission" date="2023-10" db="EMBL/GenBank/DDBJ databases">
        <title>Genome-Wide Identification Analysis in wild type Solanum Pinnatisectum Reveals Some Genes Defensing Phytophthora Infestans.</title>
        <authorList>
            <person name="Sun C."/>
        </authorList>
    </citation>
    <scope>NUCLEOTIDE SEQUENCE [LARGE SCALE GENOMIC DNA]</scope>
    <source>
        <strain evidence="1">LQN</strain>
        <tissue evidence="1">Leaf</tissue>
    </source>
</reference>
<comment type="caution">
    <text evidence="1">The sequence shown here is derived from an EMBL/GenBank/DDBJ whole genome shotgun (WGS) entry which is preliminary data.</text>
</comment>
<evidence type="ECO:0000313" key="2">
    <source>
        <dbReference type="Proteomes" id="UP001311915"/>
    </source>
</evidence>
<dbReference type="SUPFAM" id="SSF52047">
    <property type="entry name" value="RNI-like"/>
    <property type="match status" value="1"/>
</dbReference>
<dbReference type="Gene3D" id="3.80.10.10">
    <property type="entry name" value="Ribonuclease Inhibitor"/>
    <property type="match status" value="1"/>
</dbReference>